<dbReference type="STRING" id="1254432.SCE1572_07925"/>
<dbReference type="eggNOG" id="COG0845">
    <property type="taxonomic scope" value="Bacteria"/>
</dbReference>
<evidence type="ECO:0000256" key="3">
    <source>
        <dbReference type="SAM" id="SignalP"/>
    </source>
</evidence>
<dbReference type="Pfam" id="PF25989">
    <property type="entry name" value="YknX_C"/>
    <property type="match status" value="1"/>
</dbReference>
<organism evidence="7 8">
    <name type="scientific">Sorangium cellulosum So0157-2</name>
    <dbReference type="NCBI Taxonomy" id="1254432"/>
    <lineage>
        <taxon>Bacteria</taxon>
        <taxon>Pseudomonadati</taxon>
        <taxon>Myxococcota</taxon>
        <taxon>Polyangia</taxon>
        <taxon>Polyangiales</taxon>
        <taxon>Polyangiaceae</taxon>
        <taxon>Sorangium</taxon>
    </lineage>
</organism>
<dbReference type="SUPFAM" id="SSF111369">
    <property type="entry name" value="HlyD-like secretion proteins"/>
    <property type="match status" value="1"/>
</dbReference>
<dbReference type="PROSITE" id="PS51257">
    <property type="entry name" value="PROKAR_LIPOPROTEIN"/>
    <property type="match status" value="1"/>
</dbReference>
<dbReference type="Proteomes" id="UP000014803">
    <property type="component" value="Chromosome"/>
</dbReference>
<dbReference type="GO" id="GO:1990281">
    <property type="term" value="C:efflux pump complex"/>
    <property type="evidence" value="ECO:0007669"/>
    <property type="project" value="TreeGrafter"/>
</dbReference>
<comment type="similarity">
    <text evidence="1">Belongs to the membrane fusion protein (MFP) (TC 8.A.1) family.</text>
</comment>
<protein>
    <submittedName>
        <fullName evidence="7">Uncharacterized protein</fullName>
    </submittedName>
</protein>
<feature type="domain" description="CusB-like beta-barrel" evidence="5">
    <location>
        <begin position="214"/>
        <end position="285"/>
    </location>
</feature>
<dbReference type="NCBIfam" id="TIGR01730">
    <property type="entry name" value="RND_mfp"/>
    <property type="match status" value="1"/>
</dbReference>
<dbReference type="FunFam" id="2.40.30.170:FF:000010">
    <property type="entry name" value="Efflux RND transporter periplasmic adaptor subunit"/>
    <property type="match status" value="1"/>
</dbReference>
<dbReference type="AlphaFoldDB" id="S4XPU9"/>
<dbReference type="Gene3D" id="2.40.420.20">
    <property type="match status" value="1"/>
</dbReference>
<feature type="chain" id="PRO_5004525613" evidence="3">
    <location>
        <begin position="21"/>
        <end position="358"/>
    </location>
</feature>
<evidence type="ECO:0000259" key="5">
    <source>
        <dbReference type="Pfam" id="PF25954"/>
    </source>
</evidence>
<dbReference type="InterPro" id="IPR058792">
    <property type="entry name" value="Beta-barrel_RND_2"/>
</dbReference>
<keyword evidence="3" id="KW-0732">Signal</keyword>
<keyword evidence="2" id="KW-0175">Coiled coil</keyword>
<proteinExistence type="inferred from homology"/>
<evidence type="ECO:0000256" key="2">
    <source>
        <dbReference type="SAM" id="Coils"/>
    </source>
</evidence>
<feature type="domain" description="Multidrug resistance protein MdtA-like barrel-sandwich hybrid" evidence="4">
    <location>
        <begin position="68"/>
        <end position="205"/>
    </location>
</feature>
<dbReference type="InterPro" id="IPR006143">
    <property type="entry name" value="RND_pump_MFP"/>
</dbReference>
<evidence type="ECO:0000313" key="8">
    <source>
        <dbReference type="Proteomes" id="UP000014803"/>
    </source>
</evidence>
<sequence>MRRRWLGRAALAAAMAVCLATSGCQRKEHEAQASTPRRLKLDTVGAVTRPIPDTLLVTGTLEATTVNDIAANATGRVVAIHGERGDQVKKHAALAKLDVRLAALQAAAANAQAKVASDQAELQAQECARTEKLAASGAVPMAEWERQSWQCKIAKSTMAASQVQATMAAQYVSDGTIRAPMDGHLVERFVEVGQFVTPTTKVATLVSLDELRLRISVPEIQLGGLKKDAAVTFRVAAYGARIFSGTLARVSPVVRPETRDVLAEATVPNGDHALRPGMFATVELQLGTKLASVVPSSAVVVREGTSRVFVVRDGRIEERAVQLGPRVGNEVAVLKGVARDEPIVREPGEEVKNGLFAE</sequence>
<dbReference type="HOGENOM" id="CLU_018816_1_2_7"/>
<dbReference type="PANTHER" id="PTHR30469:SF38">
    <property type="entry name" value="HLYD FAMILY SECRETION PROTEIN"/>
    <property type="match status" value="1"/>
</dbReference>
<dbReference type="InterPro" id="IPR058625">
    <property type="entry name" value="MdtA-like_BSH"/>
</dbReference>
<feature type="signal peptide" evidence="3">
    <location>
        <begin position="1"/>
        <end position="20"/>
    </location>
</feature>
<dbReference type="InterPro" id="IPR058637">
    <property type="entry name" value="YknX-like_C"/>
</dbReference>
<evidence type="ECO:0000259" key="4">
    <source>
        <dbReference type="Pfam" id="PF25917"/>
    </source>
</evidence>
<reference evidence="7 8" key="1">
    <citation type="journal article" date="2013" name="Sci. Rep.">
        <title>Extraordinary expansion of a Sorangium cellulosum genome from an alkaline milieu.</title>
        <authorList>
            <person name="Han K."/>
            <person name="Li Z.F."/>
            <person name="Peng R."/>
            <person name="Zhu L.P."/>
            <person name="Zhou T."/>
            <person name="Wang L.G."/>
            <person name="Li S.G."/>
            <person name="Zhang X.B."/>
            <person name="Hu W."/>
            <person name="Wu Z.H."/>
            <person name="Qin N."/>
            <person name="Li Y.Z."/>
        </authorList>
    </citation>
    <scope>NUCLEOTIDE SEQUENCE [LARGE SCALE GENOMIC DNA]</scope>
    <source>
        <strain evidence="7 8">So0157-2</strain>
    </source>
</reference>
<evidence type="ECO:0000256" key="1">
    <source>
        <dbReference type="ARBA" id="ARBA00009477"/>
    </source>
</evidence>
<dbReference type="PATRIC" id="fig|1254432.3.peg.1765"/>
<name>S4XPU9_SORCE</name>
<evidence type="ECO:0000259" key="6">
    <source>
        <dbReference type="Pfam" id="PF25989"/>
    </source>
</evidence>
<dbReference type="PANTHER" id="PTHR30469">
    <property type="entry name" value="MULTIDRUG RESISTANCE PROTEIN MDTA"/>
    <property type="match status" value="1"/>
</dbReference>
<dbReference type="EMBL" id="CP003969">
    <property type="protein sequence ID" value="AGP34441.1"/>
    <property type="molecule type" value="Genomic_DNA"/>
</dbReference>
<dbReference type="GO" id="GO:0015562">
    <property type="term" value="F:efflux transmembrane transporter activity"/>
    <property type="evidence" value="ECO:0007669"/>
    <property type="project" value="TreeGrafter"/>
</dbReference>
<accession>S4XPU9</accession>
<dbReference type="Gene3D" id="1.10.287.470">
    <property type="entry name" value="Helix hairpin bin"/>
    <property type="match status" value="1"/>
</dbReference>
<dbReference type="Gene3D" id="2.40.30.170">
    <property type="match status" value="1"/>
</dbReference>
<feature type="coiled-coil region" evidence="2">
    <location>
        <begin position="94"/>
        <end position="128"/>
    </location>
</feature>
<feature type="domain" description="YknX-like C-terminal permuted SH3-like" evidence="6">
    <location>
        <begin position="292"/>
        <end position="354"/>
    </location>
</feature>
<dbReference type="Pfam" id="PF25917">
    <property type="entry name" value="BSH_RND"/>
    <property type="match status" value="1"/>
</dbReference>
<dbReference type="Gene3D" id="2.40.50.100">
    <property type="match status" value="1"/>
</dbReference>
<dbReference type="Pfam" id="PF25954">
    <property type="entry name" value="Beta-barrel_RND_2"/>
    <property type="match status" value="1"/>
</dbReference>
<dbReference type="KEGG" id="scu:SCE1572_07925"/>
<gene>
    <name evidence="7" type="ORF">SCE1572_07925</name>
</gene>
<evidence type="ECO:0000313" key="7">
    <source>
        <dbReference type="EMBL" id="AGP34441.1"/>
    </source>
</evidence>